<feature type="domain" description="PAC" evidence="12">
    <location>
        <begin position="386"/>
        <end position="438"/>
    </location>
</feature>
<keyword evidence="9" id="KW-0472">Membrane</keyword>
<dbReference type="SMART" id="SM00387">
    <property type="entry name" value="HATPase_c"/>
    <property type="match status" value="1"/>
</dbReference>
<protein>
    <recommendedName>
        <fullName evidence="2">histidine kinase</fullName>
        <ecNumber evidence="2">2.7.13.3</ecNumber>
    </recommendedName>
</protein>
<feature type="transmembrane region" description="Helical" evidence="9">
    <location>
        <begin position="26"/>
        <end position="49"/>
    </location>
</feature>
<name>A0A840G702_RHOTE</name>
<evidence type="ECO:0000259" key="11">
    <source>
        <dbReference type="PROSITE" id="PS50112"/>
    </source>
</evidence>
<keyword evidence="6 13" id="KW-0418">Kinase</keyword>
<dbReference type="PROSITE" id="PS50112">
    <property type="entry name" value="PAS"/>
    <property type="match status" value="1"/>
</dbReference>
<dbReference type="PRINTS" id="PR00344">
    <property type="entry name" value="BCTRLSENSOR"/>
</dbReference>
<dbReference type="CDD" id="cd00082">
    <property type="entry name" value="HisKA"/>
    <property type="match status" value="1"/>
</dbReference>
<dbReference type="SMART" id="SM00091">
    <property type="entry name" value="PAS"/>
    <property type="match status" value="1"/>
</dbReference>
<dbReference type="AlphaFoldDB" id="A0A840G702"/>
<dbReference type="Gene3D" id="3.30.565.10">
    <property type="entry name" value="Histidine kinase-like ATPase, C-terminal domain"/>
    <property type="match status" value="1"/>
</dbReference>
<dbReference type="EMBL" id="JACIGE010000006">
    <property type="protein sequence ID" value="MBB4247656.1"/>
    <property type="molecule type" value="Genomic_DNA"/>
</dbReference>
<dbReference type="Gene3D" id="3.30.450.20">
    <property type="entry name" value="PAS domain"/>
    <property type="match status" value="2"/>
</dbReference>
<evidence type="ECO:0000256" key="5">
    <source>
        <dbReference type="ARBA" id="ARBA00022741"/>
    </source>
</evidence>
<dbReference type="SMART" id="SM00086">
    <property type="entry name" value="PAC"/>
    <property type="match status" value="1"/>
</dbReference>
<dbReference type="SUPFAM" id="SSF55874">
    <property type="entry name" value="ATPase domain of HSP90 chaperone/DNA topoisomerase II/histidine kinase"/>
    <property type="match status" value="1"/>
</dbReference>
<dbReference type="PANTHER" id="PTHR43065">
    <property type="entry name" value="SENSOR HISTIDINE KINASE"/>
    <property type="match status" value="1"/>
</dbReference>
<dbReference type="PROSITE" id="PS50113">
    <property type="entry name" value="PAC"/>
    <property type="match status" value="1"/>
</dbReference>
<dbReference type="GO" id="GO:0006355">
    <property type="term" value="P:regulation of DNA-templated transcription"/>
    <property type="evidence" value="ECO:0007669"/>
    <property type="project" value="InterPro"/>
</dbReference>
<keyword evidence="5" id="KW-0547">Nucleotide-binding</keyword>
<comment type="caution">
    <text evidence="13">The sequence shown here is derived from an EMBL/GenBank/DDBJ whole genome shotgun (WGS) entry which is preliminary data.</text>
</comment>
<dbReference type="CDD" id="cd00130">
    <property type="entry name" value="PAS"/>
    <property type="match status" value="1"/>
</dbReference>
<sequence length="682" mass="75329">MGNIAAMTQSPASPRQEPATQAWSSWYLTIPKLAVTLLLVLLIALLWLLRQNEVEEQRSTLIADVLWLEQNVRFHLDGNTETLQQLALDIAFERDANRLFATRARHILRNSPELTQIFWLDAQGRMIDALPPAGTTPAAPAKAAKNNTSTLASERADKLLKPVYSDILGESGEASFELHLPVREPDSAGNAGRARGEIVAVYSLDALLKHLTPWWLAEKYQVRIVDGNGKVLASKSRVDAADPLLSYKLAFDPPGYGLLFHVTAYKVASSVAQTLIATLILILAGAVLLSLWVVHGLIQRRLAAEQALRAEHAFRKAMEDSLTVGMRARDRDGRITYVNPAFCQMVGFTPEELIGCAPPMPYWAPEEKEKSEGFYHATLAGRGPGEGFELRFRHKNGERVDVLVCTAPLINADGQHTGWMSSILDITARKRADELARQQEEKLQVTSRLVTMGEMASMLAHELNQPLAAIASYNTGCLNKLESGTYTVGELRDALGKLGVQAQRAGQIIRRVHDFVRKSEPKLAPCDLAEMVDDSIGFIEAVAKSRNVRILREVQGMRPEIQADRVMLEQVLVNLMRNAVEAMADLPPERRNLTIALARVDRQMQIRVIDTGPGIPEDTRDKLFTPFFSSKPEGMGMGLNICRSIIEFHHGRLWLEANPQGGCVFVINLPISTETAADGPAS</sequence>
<dbReference type="Pfam" id="PF00989">
    <property type="entry name" value="PAS"/>
    <property type="match status" value="1"/>
</dbReference>
<evidence type="ECO:0000256" key="2">
    <source>
        <dbReference type="ARBA" id="ARBA00012438"/>
    </source>
</evidence>
<feature type="domain" description="Histidine kinase" evidence="10">
    <location>
        <begin position="458"/>
        <end position="673"/>
    </location>
</feature>
<dbReference type="Gene3D" id="1.10.287.130">
    <property type="match status" value="1"/>
</dbReference>
<dbReference type="InterPro" id="IPR005467">
    <property type="entry name" value="His_kinase_dom"/>
</dbReference>
<evidence type="ECO:0000259" key="12">
    <source>
        <dbReference type="PROSITE" id="PS50113"/>
    </source>
</evidence>
<keyword evidence="8" id="KW-0902">Two-component regulatory system</keyword>
<evidence type="ECO:0000256" key="3">
    <source>
        <dbReference type="ARBA" id="ARBA00022553"/>
    </source>
</evidence>
<evidence type="ECO:0000256" key="9">
    <source>
        <dbReference type="SAM" id="Phobius"/>
    </source>
</evidence>
<organism evidence="13 14">
    <name type="scientific">Rhodocyclus tenuis</name>
    <name type="common">Rhodospirillum tenue</name>
    <dbReference type="NCBI Taxonomy" id="1066"/>
    <lineage>
        <taxon>Bacteria</taxon>
        <taxon>Pseudomonadati</taxon>
        <taxon>Pseudomonadota</taxon>
        <taxon>Betaproteobacteria</taxon>
        <taxon>Rhodocyclales</taxon>
        <taxon>Rhodocyclaceae</taxon>
        <taxon>Rhodocyclus</taxon>
    </lineage>
</organism>
<evidence type="ECO:0000256" key="8">
    <source>
        <dbReference type="ARBA" id="ARBA00023012"/>
    </source>
</evidence>
<feature type="domain" description="PAS" evidence="11">
    <location>
        <begin position="310"/>
        <end position="382"/>
    </location>
</feature>
<proteinExistence type="predicted"/>
<feature type="transmembrane region" description="Helical" evidence="9">
    <location>
        <begin position="275"/>
        <end position="298"/>
    </location>
</feature>
<dbReference type="SMART" id="SM00388">
    <property type="entry name" value="HisKA"/>
    <property type="match status" value="1"/>
</dbReference>
<dbReference type="PANTHER" id="PTHR43065:SF10">
    <property type="entry name" value="PEROXIDE STRESS-ACTIVATED HISTIDINE KINASE MAK3"/>
    <property type="match status" value="1"/>
</dbReference>
<dbReference type="InterPro" id="IPR001610">
    <property type="entry name" value="PAC"/>
</dbReference>
<dbReference type="InterPro" id="IPR000700">
    <property type="entry name" value="PAS-assoc_C"/>
</dbReference>
<keyword evidence="14" id="KW-1185">Reference proteome</keyword>
<dbReference type="InterPro" id="IPR000014">
    <property type="entry name" value="PAS"/>
</dbReference>
<dbReference type="GO" id="GO:0000155">
    <property type="term" value="F:phosphorelay sensor kinase activity"/>
    <property type="evidence" value="ECO:0007669"/>
    <property type="project" value="InterPro"/>
</dbReference>
<keyword evidence="4 13" id="KW-0808">Transferase</keyword>
<dbReference type="EC" id="2.7.13.3" evidence="2"/>
<dbReference type="PROSITE" id="PS50109">
    <property type="entry name" value="HIS_KIN"/>
    <property type="match status" value="1"/>
</dbReference>
<dbReference type="InterPro" id="IPR003594">
    <property type="entry name" value="HATPase_dom"/>
</dbReference>
<accession>A0A840G702</accession>
<keyword evidence="9" id="KW-0812">Transmembrane</keyword>
<evidence type="ECO:0000256" key="7">
    <source>
        <dbReference type="ARBA" id="ARBA00022840"/>
    </source>
</evidence>
<evidence type="ECO:0000259" key="10">
    <source>
        <dbReference type="PROSITE" id="PS50109"/>
    </source>
</evidence>
<dbReference type="InterPro" id="IPR035965">
    <property type="entry name" value="PAS-like_dom_sf"/>
</dbReference>
<dbReference type="InterPro" id="IPR003661">
    <property type="entry name" value="HisK_dim/P_dom"/>
</dbReference>
<dbReference type="Proteomes" id="UP000587070">
    <property type="component" value="Unassembled WGS sequence"/>
</dbReference>
<dbReference type="RefSeq" id="WP_228273707.1">
    <property type="nucleotide sequence ID" value="NZ_JACIGE010000006.1"/>
</dbReference>
<comment type="catalytic activity">
    <reaction evidence="1">
        <text>ATP + protein L-histidine = ADP + protein N-phospho-L-histidine.</text>
        <dbReference type="EC" id="2.7.13.3"/>
    </reaction>
</comment>
<keyword evidence="9" id="KW-1133">Transmembrane helix</keyword>
<dbReference type="InterPro" id="IPR013767">
    <property type="entry name" value="PAS_fold"/>
</dbReference>
<keyword evidence="3" id="KW-0597">Phosphoprotein</keyword>
<keyword evidence="7" id="KW-0067">ATP-binding</keyword>
<dbReference type="SUPFAM" id="SSF55785">
    <property type="entry name" value="PYP-like sensor domain (PAS domain)"/>
    <property type="match status" value="1"/>
</dbReference>
<evidence type="ECO:0000256" key="1">
    <source>
        <dbReference type="ARBA" id="ARBA00000085"/>
    </source>
</evidence>
<dbReference type="InterPro" id="IPR036890">
    <property type="entry name" value="HATPase_C_sf"/>
</dbReference>
<gene>
    <name evidence="13" type="ORF">GGD90_002030</name>
</gene>
<dbReference type="InterPro" id="IPR036097">
    <property type="entry name" value="HisK_dim/P_sf"/>
</dbReference>
<dbReference type="NCBIfam" id="TIGR00229">
    <property type="entry name" value="sensory_box"/>
    <property type="match status" value="1"/>
</dbReference>
<dbReference type="SUPFAM" id="SSF47384">
    <property type="entry name" value="Homodimeric domain of signal transducing histidine kinase"/>
    <property type="match status" value="1"/>
</dbReference>
<evidence type="ECO:0000256" key="6">
    <source>
        <dbReference type="ARBA" id="ARBA00022777"/>
    </source>
</evidence>
<evidence type="ECO:0000256" key="4">
    <source>
        <dbReference type="ARBA" id="ARBA00022679"/>
    </source>
</evidence>
<evidence type="ECO:0000313" key="13">
    <source>
        <dbReference type="EMBL" id="MBB4247656.1"/>
    </source>
</evidence>
<dbReference type="Pfam" id="PF02518">
    <property type="entry name" value="HATPase_c"/>
    <property type="match status" value="1"/>
</dbReference>
<reference evidence="13 14" key="1">
    <citation type="submission" date="2020-08" db="EMBL/GenBank/DDBJ databases">
        <title>Genome sequencing of Purple Non-Sulfur Bacteria from various extreme environments.</title>
        <authorList>
            <person name="Mayer M."/>
        </authorList>
    </citation>
    <scope>NUCLEOTIDE SEQUENCE [LARGE SCALE GENOMIC DNA]</scope>
    <source>
        <strain evidence="13 14">2761</strain>
    </source>
</reference>
<dbReference type="InterPro" id="IPR004358">
    <property type="entry name" value="Sig_transdc_His_kin-like_C"/>
</dbReference>
<dbReference type="Pfam" id="PF00512">
    <property type="entry name" value="HisKA"/>
    <property type="match status" value="1"/>
</dbReference>
<evidence type="ECO:0000313" key="14">
    <source>
        <dbReference type="Proteomes" id="UP000587070"/>
    </source>
</evidence>
<dbReference type="GO" id="GO:0005524">
    <property type="term" value="F:ATP binding"/>
    <property type="evidence" value="ECO:0007669"/>
    <property type="project" value="UniProtKB-KW"/>
</dbReference>